<dbReference type="OrthoDB" id="5853at2157"/>
<dbReference type="InterPro" id="IPR026660">
    <property type="entry name" value="PRA-CH"/>
</dbReference>
<dbReference type="RefSeq" id="WP_069582950.1">
    <property type="nucleotide sequence ID" value="NZ_LMVM01000038.1"/>
</dbReference>
<dbReference type="GO" id="GO:0005737">
    <property type="term" value="C:cytoplasm"/>
    <property type="evidence" value="ECO:0007669"/>
    <property type="project" value="UniProtKB-SubCell"/>
</dbReference>
<comment type="caution">
    <text evidence="11">The sequence shown here is derived from an EMBL/GenBank/DDBJ whole genome shotgun (WGS) entry which is preliminary data.</text>
</comment>
<dbReference type="HAMAP" id="MF_01021">
    <property type="entry name" value="HisI"/>
    <property type="match status" value="1"/>
</dbReference>
<keyword evidence="5 9" id="KW-0028">Amino-acid biosynthesis</keyword>
<evidence type="ECO:0000256" key="9">
    <source>
        <dbReference type="HAMAP-Rule" id="MF_01021"/>
    </source>
</evidence>
<dbReference type="PANTHER" id="PTHR42945">
    <property type="entry name" value="HISTIDINE BIOSYNTHESIS BIFUNCTIONAL PROTEIN"/>
    <property type="match status" value="1"/>
</dbReference>
<dbReference type="Proteomes" id="UP000217784">
    <property type="component" value="Unassembled WGS sequence"/>
</dbReference>
<evidence type="ECO:0000256" key="1">
    <source>
        <dbReference type="ARBA" id="ARBA00000024"/>
    </source>
</evidence>
<protein>
    <recommendedName>
        <fullName evidence="9">Phosphoribosyl-AMP cyclohydrolase</fullName>
        <shortName evidence="9">PRA-CH</shortName>
        <ecNumber evidence="9">3.5.4.19</ecNumber>
    </recommendedName>
</protein>
<dbReference type="EMBL" id="LMVM01000038">
    <property type="protein sequence ID" value="PAV03533.1"/>
    <property type="molecule type" value="Genomic_DNA"/>
</dbReference>
<dbReference type="AlphaFoldDB" id="A0A2A2H2L3"/>
<evidence type="ECO:0000256" key="7">
    <source>
        <dbReference type="ARBA" id="ARBA00023102"/>
    </source>
</evidence>
<reference evidence="11 12" key="1">
    <citation type="journal article" date="2017" name="BMC Genomics">
        <title>Genomic analysis of methanogenic archaea reveals a shift towards energy conservation.</title>
        <authorList>
            <person name="Gilmore S.P."/>
            <person name="Henske J.K."/>
            <person name="Sexton J.A."/>
            <person name="Solomon K.V."/>
            <person name="Seppala S."/>
            <person name="Yoo J.I."/>
            <person name="Huyett L.M."/>
            <person name="Pressman A."/>
            <person name="Cogan J.Z."/>
            <person name="Kivenson V."/>
            <person name="Peng X."/>
            <person name="Tan Y."/>
            <person name="Valentine D.L."/>
            <person name="O'Malley M.A."/>
        </authorList>
    </citation>
    <scope>NUCLEOTIDE SEQUENCE [LARGE SCALE GENOMIC DNA]</scope>
    <source>
        <strain evidence="11 12">M.o.H.</strain>
    </source>
</reference>
<evidence type="ECO:0000256" key="6">
    <source>
        <dbReference type="ARBA" id="ARBA00022801"/>
    </source>
</evidence>
<evidence type="ECO:0000256" key="5">
    <source>
        <dbReference type="ARBA" id="ARBA00022605"/>
    </source>
</evidence>
<keyword evidence="4 9" id="KW-0963">Cytoplasm</keyword>
<evidence type="ECO:0000256" key="2">
    <source>
        <dbReference type="ARBA" id="ARBA00005169"/>
    </source>
</evidence>
<dbReference type="SUPFAM" id="SSF141734">
    <property type="entry name" value="HisI-like"/>
    <property type="match status" value="1"/>
</dbReference>
<comment type="function">
    <text evidence="8 9">Catalyzes the hydrolysis of the adenine ring of phosphoribosyl-AMP.</text>
</comment>
<evidence type="ECO:0000256" key="4">
    <source>
        <dbReference type="ARBA" id="ARBA00022490"/>
    </source>
</evidence>
<dbReference type="InterPro" id="IPR002496">
    <property type="entry name" value="PRib_AMP_CycHydrolase_dom"/>
</dbReference>
<feature type="binding site" evidence="9">
    <location>
        <position position="83"/>
    </location>
    <ligand>
        <name>Mg(2+)</name>
        <dbReference type="ChEBI" id="CHEBI:18420"/>
    </ligand>
</feature>
<comment type="pathway">
    <text evidence="2 9">Amino-acid biosynthesis; L-histidine biosynthesis; L-histidine from 5-phospho-alpha-D-ribose 1-diphosphate: step 3/9.</text>
</comment>
<keyword evidence="9" id="KW-0460">Magnesium</keyword>
<dbReference type="EC" id="3.5.4.19" evidence="9"/>
<dbReference type="Gene3D" id="3.10.20.810">
    <property type="entry name" value="Phosphoribosyl-AMP cyclohydrolase"/>
    <property type="match status" value="1"/>
</dbReference>
<dbReference type="NCBIfam" id="NF000768">
    <property type="entry name" value="PRK00051.1"/>
    <property type="match status" value="1"/>
</dbReference>
<dbReference type="GO" id="GO:0008270">
    <property type="term" value="F:zinc ion binding"/>
    <property type="evidence" value="ECO:0007669"/>
    <property type="project" value="UniProtKB-UniRule"/>
</dbReference>
<comment type="cofactor">
    <cofactor evidence="9">
        <name>Zn(2+)</name>
        <dbReference type="ChEBI" id="CHEBI:29105"/>
    </cofactor>
    <text evidence="9">Binds 1 zinc ion per subunit.</text>
</comment>
<dbReference type="GO" id="GO:0000105">
    <property type="term" value="P:L-histidine biosynthetic process"/>
    <property type="evidence" value="ECO:0007669"/>
    <property type="project" value="UniProtKB-UniRule"/>
</dbReference>
<comment type="catalytic activity">
    <reaction evidence="1 9">
        <text>1-(5-phospho-beta-D-ribosyl)-5'-AMP + H2O = 1-(5-phospho-beta-D-ribosyl)-5-[(5-phospho-beta-D-ribosylamino)methylideneamino]imidazole-4-carboxamide</text>
        <dbReference type="Rhea" id="RHEA:20049"/>
        <dbReference type="ChEBI" id="CHEBI:15377"/>
        <dbReference type="ChEBI" id="CHEBI:58435"/>
        <dbReference type="ChEBI" id="CHEBI:59457"/>
        <dbReference type="EC" id="3.5.4.19"/>
    </reaction>
</comment>
<evidence type="ECO:0000313" key="11">
    <source>
        <dbReference type="EMBL" id="PAV03533.1"/>
    </source>
</evidence>
<keyword evidence="9" id="KW-0862">Zinc</keyword>
<keyword evidence="12" id="KW-1185">Reference proteome</keyword>
<comment type="subunit">
    <text evidence="3 9">Homodimer.</text>
</comment>
<dbReference type="FunFam" id="3.10.20.810:FF:000001">
    <property type="entry name" value="Histidine biosynthesis bifunctional protein HisIE"/>
    <property type="match status" value="1"/>
</dbReference>
<keyword evidence="9" id="KW-0479">Metal-binding</keyword>
<evidence type="ECO:0000259" key="10">
    <source>
        <dbReference type="Pfam" id="PF01502"/>
    </source>
</evidence>
<feature type="binding site" evidence="9">
    <location>
        <position position="85"/>
    </location>
    <ligand>
        <name>Mg(2+)</name>
        <dbReference type="ChEBI" id="CHEBI:18420"/>
    </ligand>
</feature>
<comment type="cofactor">
    <cofactor evidence="9">
        <name>Mg(2+)</name>
        <dbReference type="ChEBI" id="CHEBI:18420"/>
    </cofactor>
    <text evidence="9">Binds 1 Mg(2+) ion per subunit.</text>
</comment>
<keyword evidence="6 9" id="KW-0378">Hydrolase</keyword>
<proteinExistence type="inferred from homology"/>
<dbReference type="InterPro" id="IPR038019">
    <property type="entry name" value="PRib_AMP_CycHydrolase_sf"/>
</dbReference>
<name>A0A2A2H2L3_METBR</name>
<comment type="subcellular location">
    <subcellularLocation>
        <location evidence="9">Cytoplasm</location>
    </subcellularLocation>
</comment>
<feature type="binding site" evidence="9">
    <location>
        <position position="82"/>
    </location>
    <ligand>
        <name>Zn(2+)</name>
        <dbReference type="ChEBI" id="CHEBI:29105"/>
        <note>ligand shared between dimeric partners</note>
    </ligand>
</feature>
<dbReference type="GO" id="GO:0000287">
    <property type="term" value="F:magnesium ion binding"/>
    <property type="evidence" value="ECO:0007669"/>
    <property type="project" value="UniProtKB-UniRule"/>
</dbReference>
<feature type="domain" description="Phosphoribosyl-AMP cyclohydrolase" evidence="10">
    <location>
        <begin position="34"/>
        <end position="107"/>
    </location>
</feature>
<dbReference type="PANTHER" id="PTHR42945:SF1">
    <property type="entry name" value="HISTIDINE BIOSYNTHESIS BIFUNCTIONAL PROTEIN HIS7"/>
    <property type="match status" value="1"/>
</dbReference>
<dbReference type="GO" id="GO:0004636">
    <property type="term" value="F:phosphoribosyl-ATP diphosphatase activity"/>
    <property type="evidence" value="ECO:0007669"/>
    <property type="project" value="UniProtKB-ARBA"/>
</dbReference>
<dbReference type="GO" id="GO:0004635">
    <property type="term" value="F:phosphoribosyl-AMP cyclohydrolase activity"/>
    <property type="evidence" value="ECO:0007669"/>
    <property type="project" value="UniProtKB-UniRule"/>
</dbReference>
<comment type="similarity">
    <text evidence="9">Belongs to the PRA-CH family.</text>
</comment>
<feature type="binding site" evidence="9">
    <location>
        <position position="105"/>
    </location>
    <ligand>
        <name>Zn(2+)</name>
        <dbReference type="ChEBI" id="CHEBI:29105"/>
        <note>ligand shared between dimeric partners</note>
    </ligand>
</feature>
<feature type="binding site" evidence="9">
    <location>
        <position position="81"/>
    </location>
    <ligand>
        <name>Mg(2+)</name>
        <dbReference type="ChEBI" id="CHEBI:18420"/>
    </ligand>
</feature>
<accession>A0A2A2H2L3</accession>
<dbReference type="Pfam" id="PF01502">
    <property type="entry name" value="PRA-CH"/>
    <property type="match status" value="1"/>
</dbReference>
<evidence type="ECO:0000313" key="12">
    <source>
        <dbReference type="Proteomes" id="UP000217784"/>
    </source>
</evidence>
<feature type="binding site" evidence="9">
    <location>
        <position position="98"/>
    </location>
    <ligand>
        <name>Zn(2+)</name>
        <dbReference type="ChEBI" id="CHEBI:29105"/>
        <note>ligand shared between dimeric partners</note>
    </ligand>
</feature>
<evidence type="ECO:0000256" key="3">
    <source>
        <dbReference type="ARBA" id="ARBA00011738"/>
    </source>
</evidence>
<organism evidence="11 12">
    <name type="scientific">Methanobacterium bryantii</name>
    <dbReference type="NCBI Taxonomy" id="2161"/>
    <lineage>
        <taxon>Archaea</taxon>
        <taxon>Methanobacteriati</taxon>
        <taxon>Methanobacteriota</taxon>
        <taxon>Methanomada group</taxon>
        <taxon>Methanobacteria</taxon>
        <taxon>Methanobacteriales</taxon>
        <taxon>Methanobacteriaceae</taxon>
        <taxon>Methanobacterium</taxon>
    </lineage>
</organism>
<keyword evidence="7 9" id="KW-0368">Histidine biosynthesis</keyword>
<sequence length="132" mass="15244">MKTEKCNFNFRHKVGDQNLVIAIAQDYKTSEVLMVAYMNEEALKKTIETKKAHYWSTSRQKLWLKGESSGNFQHVEEIRVDCDEDAVLIKVSQKGGACHEGYESCFFRKVIDDELEIVGNKVFNPDEVYDKS</sequence>
<gene>
    <name evidence="9" type="primary">hisI</name>
    <name evidence="11" type="ORF">ASJ80_00845</name>
</gene>
<dbReference type="UniPathway" id="UPA00031">
    <property type="reaction ID" value="UER00008"/>
</dbReference>
<evidence type="ECO:0000256" key="8">
    <source>
        <dbReference type="ARBA" id="ARBA00053269"/>
    </source>
</evidence>